<organism evidence="2 3">
    <name type="scientific">Dyella humi</name>
    <dbReference type="NCBI Taxonomy" id="1770547"/>
    <lineage>
        <taxon>Bacteria</taxon>
        <taxon>Pseudomonadati</taxon>
        <taxon>Pseudomonadota</taxon>
        <taxon>Gammaproteobacteria</taxon>
        <taxon>Lysobacterales</taxon>
        <taxon>Rhodanobacteraceae</taxon>
        <taxon>Dyella</taxon>
    </lineage>
</organism>
<proteinExistence type="predicted"/>
<dbReference type="RefSeq" id="WP_380008151.1">
    <property type="nucleotide sequence ID" value="NZ_JADIKI010000022.1"/>
</dbReference>
<feature type="transmembrane region" description="Helical" evidence="1">
    <location>
        <begin position="79"/>
        <end position="98"/>
    </location>
</feature>
<name>A0ABW8IG39_9GAMM</name>
<evidence type="ECO:0000256" key="1">
    <source>
        <dbReference type="SAM" id="Phobius"/>
    </source>
</evidence>
<keyword evidence="3" id="KW-1185">Reference proteome</keyword>
<sequence>MNREPPSPHDDSMEREWALQEQAVRAERLGLDASRDAELQRYRVVARALRQPLDEDLPLNFAREVAREARRRAAGDMRLELYLSWTLLGVLVAMLIGVMLRYGSALGQLTHIALSQPWLLALAGFFALLAASKLLHRRVS</sequence>
<evidence type="ECO:0000313" key="3">
    <source>
        <dbReference type="Proteomes" id="UP001620409"/>
    </source>
</evidence>
<comment type="caution">
    <text evidence="2">The sequence shown here is derived from an EMBL/GenBank/DDBJ whole genome shotgun (WGS) entry which is preliminary data.</text>
</comment>
<evidence type="ECO:0008006" key="4">
    <source>
        <dbReference type="Google" id="ProtNLM"/>
    </source>
</evidence>
<keyword evidence="1" id="KW-0812">Transmembrane</keyword>
<reference evidence="2 3" key="1">
    <citation type="submission" date="2020-10" db="EMBL/GenBank/DDBJ databases">
        <title>Phylogeny of dyella-like bacteria.</title>
        <authorList>
            <person name="Fu J."/>
        </authorList>
    </citation>
    <scope>NUCLEOTIDE SEQUENCE [LARGE SCALE GENOMIC DNA]</scope>
    <source>
        <strain evidence="2 3">DHG40</strain>
    </source>
</reference>
<dbReference type="Proteomes" id="UP001620409">
    <property type="component" value="Unassembled WGS sequence"/>
</dbReference>
<keyword evidence="1" id="KW-1133">Transmembrane helix</keyword>
<feature type="transmembrane region" description="Helical" evidence="1">
    <location>
        <begin position="118"/>
        <end position="135"/>
    </location>
</feature>
<protein>
    <recommendedName>
        <fullName evidence="4">DUF2868 domain-containing protein</fullName>
    </recommendedName>
</protein>
<dbReference type="EMBL" id="JADIKI010000022">
    <property type="protein sequence ID" value="MFK2854168.1"/>
    <property type="molecule type" value="Genomic_DNA"/>
</dbReference>
<evidence type="ECO:0000313" key="2">
    <source>
        <dbReference type="EMBL" id="MFK2854168.1"/>
    </source>
</evidence>
<accession>A0ABW8IG39</accession>
<gene>
    <name evidence="2" type="ORF">ISP18_06175</name>
</gene>
<keyword evidence="1" id="KW-0472">Membrane</keyword>